<name>A0A199UBV0_MANES</name>
<dbReference type="EMBL" id="KV450514">
    <property type="protein sequence ID" value="OAY22101.1"/>
    <property type="molecule type" value="Genomic_DNA"/>
</dbReference>
<protein>
    <submittedName>
        <fullName evidence="1">Uncharacterized protein</fullName>
    </submittedName>
</protein>
<accession>A0A199UBV0</accession>
<organism evidence="1">
    <name type="scientific">Manihot esculenta</name>
    <name type="common">Cassava</name>
    <name type="synonym">Jatropha manihot</name>
    <dbReference type="NCBI Taxonomy" id="3983"/>
    <lineage>
        <taxon>Eukaryota</taxon>
        <taxon>Viridiplantae</taxon>
        <taxon>Streptophyta</taxon>
        <taxon>Embryophyta</taxon>
        <taxon>Tracheophyta</taxon>
        <taxon>Spermatophyta</taxon>
        <taxon>Magnoliopsida</taxon>
        <taxon>eudicotyledons</taxon>
        <taxon>Gunneridae</taxon>
        <taxon>Pentapetalae</taxon>
        <taxon>rosids</taxon>
        <taxon>fabids</taxon>
        <taxon>Malpighiales</taxon>
        <taxon>Euphorbiaceae</taxon>
        <taxon>Crotonoideae</taxon>
        <taxon>Manihoteae</taxon>
        <taxon>Manihot</taxon>
    </lineage>
</organism>
<sequence length="41" mass="5122">MQLTRAVICIRCFCSYEAFFSFFFSPNLKIKWREMRMDNYK</sequence>
<gene>
    <name evidence="1" type="ORF">MANES_S029500</name>
</gene>
<evidence type="ECO:0000313" key="1">
    <source>
        <dbReference type="EMBL" id="OAY22101.1"/>
    </source>
</evidence>
<dbReference type="AlphaFoldDB" id="A0A199UBV0"/>
<reference evidence="1" key="1">
    <citation type="submission" date="2016-02" db="EMBL/GenBank/DDBJ databases">
        <title>WGS assembly of Manihot esculenta.</title>
        <authorList>
            <person name="Bredeson J.V."/>
            <person name="Prochnik S.E."/>
            <person name="Lyons J.B."/>
            <person name="Schmutz J."/>
            <person name="Grimwood J."/>
            <person name="Vrebalov J."/>
            <person name="Bart R.S."/>
            <person name="Amuge T."/>
            <person name="Ferguson M.E."/>
            <person name="Green R."/>
            <person name="Putnam N."/>
            <person name="Stites J."/>
            <person name="Rounsley S."/>
            <person name="Rokhsar D.S."/>
        </authorList>
    </citation>
    <scope>NUCLEOTIDE SEQUENCE [LARGE SCALE GENOMIC DNA]</scope>
    <source>
        <tissue evidence="1">Leaf</tissue>
    </source>
</reference>
<proteinExistence type="predicted"/>